<name>A0A4P6WYS7_HYDPS</name>
<sequence precursor="true">MKRRLVVGLLCVLPCAALWAQPSGFRFDGEDYTQQFVGAPSNGDRLVEFVRPTENLNNWTRLVGLRYQQMPFLDNDPVAAALRLEQVVMKANPQARTSVMSNEAKTDATIDFLTWTDGQDIMEFNVFRYVKSPDGRGLVSLQVAQRFHSGQPQVAEKLRTTRASWVRQVIQYDMGAVTKAVLAPR</sequence>
<evidence type="ECO:0000256" key="1">
    <source>
        <dbReference type="SAM" id="SignalP"/>
    </source>
</evidence>
<reference evidence="2 3" key="1">
    <citation type="submission" date="2019-03" db="EMBL/GenBank/DDBJ databases">
        <authorList>
            <person name="Sebastian G."/>
            <person name="Baumann P."/>
            <person name="Ruckert C."/>
            <person name="Kalinowski J."/>
            <person name="Nebel B."/>
            <person name="Takors R."/>
            <person name="Blombach B."/>
        </authorList>
    </citation>
    <scope>NUCLEOTIDE SEQUENCE [LARGE SCALE GENOMIC DNA]</scope>
    <source>
        <strain evidence="2 3">DSM 1084</strain>
    </source>
</reference>
<proteinExistence type="predicted"/>
<accession>A0A4P6WYS7</accession>
<keyword evidence="1" id="KW-0732">Signal</keyword>
<gene>
    <name evidence="2" type="ORF">HPF_14495</name>
</gene>
<evidence type="ECO:0000313" key="2">
    <source>
        <dbReference type="EMBL" id="QBM28907.1"/>
    </source>
</evidence>
<dbReference type="KEGG" id="hpse:HPF_14495"/>
<dbReference type="EMBL" id="CP037867">
    <property type="protein sequence ID" value="QBM28907.1"/>
    <property type="molecule type" value="Genomic_DNA"/>
</dbReference>
<evidence type="ECO:0000313" key="3">
    <source>
        <dbReference type="Proteomes" id="UP000293912"/>
    </source>
</evidence>
<dbReference type="AlphaFoldDB" id="A0A4P6WYS7"/>
<feature type="signal peptide" evidence="1">
    <location>
        <begin position="1"/>
        <end position="20"/>
    </location>
</feature>
<dbReference type="Proteomes" id="UP000293912">
    <property type="component" value="Chromosome"/>
</dbReference>
<dbReference type="RefSeq" id="WP_133156990.1">
    <property type="nucleotide sequence ID" value="NZ_CP037867.1"/>
</dbReference>
<feature type="chain" id="PRO_5020631415" evidence="1">
    <location>
        <begin position="21"/>
        <end position="185"/>
    </location>
</feature>
<protein>
    <submittedName>
        <fullName evidence="2">Uncharacterized protein</fullName>
    </submittedName>
</protein>
<keyword evidence="3" id="KW-1185">Reference proteome</keyword>
<organism evidence="2 3">
    <name type="scientific">Hydrogenophaga pseudoflava</name>
    <name type="common">Pseudomonas carboxydoflava</name>
    <dbReference type="NCBI Taxonomy" id="47421"/>
    <lineage>
        <taxon>Bacteria</taxon>
        <taxon>Pseudomonadati</taxon>
        <taxon>Pseudomonadota</taxon>
        <taxon>Betaproteobacteria</taxon>
        <taxon>Burkholderiales</taxon>
        <taxon>Comamonadaceae</taxon>
        <taxon>Hydrogenophaga</taxon>
    </lineage>
</organism>